<evidence type="ECO:0000256" key="2">
    <source>
        <dbReference type="ARBA" id="ARBA00022722"/>
    </source>
</evidence>
<comment type="cofactor">
    <cofactor evidence="1">
        <name>Mg(2+)</name>
        <dbReference type="ChEBI" id="CHEBI:18420"/>
    </cofactor>
</comment>
<evidence type="ECO:0000256" key="1">
    <source>
        <dbReference type="ARBA" id="ARBA00001946"/>
    </source>
</evidence>
<keyword evidence="3" id="KW-0479">Metal-binding</keyword>
<name>A0AAQ3L8C3_9LILI</name>
<keyword evidence="5" id="KW-0227">DNA damage</keyword>
<dbReference type="SUPFAM" id="SSF47807">
    <property type="entry name" value="5' to 3' exonuclease, C-terminal subdomain"/>
    <property type="match status" value="1"/>
</dbReference>
<dbReference type="Pfam" id="PF00867">
    <property type="entry name" value="XPG_I"/>
    <property type="match status" value="1"/>
</dbReference>
<dbReference type="Gene3D" id="3.40.50.1010">
    <property type="entry name" value="5'-nuclease"/>
    <property type="match status" value="1"/>
</dbReference>
<accession>A0AAQ3L8C3</accession>
<dbReference type="PRINTS" id="PR00853">
    <property type="entry name" value="XPGRADSUPER"/>
</dbReference>
<dbReference type="GO" id="GO:0017108">
    <property type="term" value="F:5'-flap endonuclease activity"/>
    <property type="evidence" value="ECO:0007669"/>
    <property type="project" value="TreeGrafter"/>
</dbReference>
<keyword evidence="2" id="KW-0540">Nuclease</keyword>
<evidence type="ECO:0000256" key="5">
    <source>
        <dbReference type="ARBA" id="ARBA00022763"/>
    </source>
</evidence>
<dbReference type="Gene3D" id="1.10.150.20">
    <property type="entry name" value="5' to 3' exonuclease, C-terminal subdomain"/>
    <property type="match status" value="1"/>
</dbReference>
<evidence type="ECO:0000313" key="11">
    <source>
        <dbReference type="EMBL" id="WOL18947.1"/>
    </source>
</evidence>
<evidence type="ECO:0000256" key="9">
    <source>
        <dbReference type="ARBA" id="ARBA00038112"/>
    </source>
</evidence>
<keyword evidence="6" id="KW-0378">Hydrolase</keyword>
<protein>
    <submittedName>
        <fullName evidence="11">Flap endonuclease GEN-like 2 isoform X1</fullName>
    </submittedName>
</protein>
<evidence type="ECO:0000256" key="3">
    <source>
        <dbReference type="ARBA" id="ARBA00022723"/>
    </source>
</evidence>
<dbReference type="CDD" id="cd09869">
    <property type="entry name" value="PIN_GEN1"/>
    <property type="match status" value="1"/>
</dbReference>
<dbReference type="PANTHER" id="PTHR11081:SF54">
    <property type="entry name" value="SINGLE-STRAND DNA ENDONUCLEASE 1"/>
    <property type="match status" value="1"/>
</dbReference>
<comment type="similarity">
    <text evidence="9">Belongs to the XPG/RAD2 endonuclease family. GEN subfamily.</text>
</comment>
<dbReference type="InterPro" id="IPR029060">
    <property type="entry name" value="PIN-like_dom_sf"/>
</dbReference>
<dbReference type="AlphaFoldDB" id="A0AAQ3L8C3"/>
<evidence type="ECO:0000259" key="10">
    <source>
        <dbReference type="SMART" id="SM00484"/>
    </source>
</evidence>
<dbReference type="InterPro" id="IPR006086">
    <property type="entry name" value="XPG-I_dom"/>
</dbReference>
<dbReference type="InterPro" id="IPR036279">
    <property type="entry name" value="5-3_exonuclease_C_sf"/>
</dbReference>
<evidence type="ECO:0000256" key="4">
    <source>
        <dbReference type="ARBA" id="ARBA00022759"/>
    </source>
</evidence>
<dbReference type="PANTHER" id="PTHR11081">
    <property type="entry name" value="FLAP ENDONUCLEASE FAMILY MEMBER"/>
    <property type="match status" value="1"/>
</dbReference>
<feature type="domain" description="XPG-I" evidence="10">
    <location>
        <begin position="181"/>
        <end position="251"/>
    </location>
</feature>
<dbReference type="CDD" id="cd09900">
    <property type="entry name" value="H3TH_XPG-like"/>
    <property type="match status" value="1"/>
</dbReference>
<reference evidence="11 12" key="1">
    <citation type="submission" date="2023-10" db="EMBL/GenBank/DDBJ databases">
        <title>Chromosome-scale genome assembly provides insights into flower coloration mechanisms of Canna indica.</title>
        <authorList>
            <person name="Li C."/>
        </authorList>
    </citation>
    <scope>NUCLEOTIDE SEQUENCE [LARGE SCALE GENOMIC DNA]</scope>
    <source>
        <tissue evidence="11">Flower</tissue>
    </source>
</reference>
<proteinExistence type="inferred from homology"/>
<dbReference type="SMART" id="SM00484">
    <property type="entry name" value="XPGI"/>
    <property type="match status" value="1"/>
</dbReference>
<keyword evidence="8" id="KW-0234">DNA repair</keyword>
<gene>
    <name evidence="11" type="ORF">Cni_G27744</name>
</gene>
<evidence type="ECO:0000313" key="12">
    <source>
        <dbReference type="Proteomes" id="UP001327560"/>
    </source>
</evidence>
<dbReference type="EMBL" id="CP136898">
    <property type="protein sequence ID" value="WOL18947.1"/>
    <property type="molecule type" value="Genomic_DNA"/>
</dbReference>
<sequence length="383" mass="43388">MSRIRRPTRSPSGTTHCAEEYFIFISTRKQEKCCYAVIHQQDKARYVNHRIPINKEIPRFDFYLGVSAEPFYLTRRNKRLCVDLSCWLIQLQNAGRCVKEKIYLRNLFHRLRALIALNCSIILVADGSVPSIKLSTYRRRLGLCEVTQEDANSQAMSSVSLRRNRGSEFSCMVKEAKSLGAALGIPFLDGLEEAEAQCALLNMEALCDGCFSADSDIFLFGARTVYRDIFLGDNGYVICYEMDDIEQKLGFGRNSLIALAVLLGSDYSHGVHGFGRASACQIVKSLGDDSVLHQIMSETLKIERNYKGKKKIGKSASSDVNKENEQGLKSVCGSAPNYPSNAQYFNIYVNSILVNTTKIIYSSYLFNMFYKYLNKQKQYQHKE</sequence>
<keyword evidence="7" id="KW-0460">Magnesium</keyword>
<keyword evidence="4 11" id="KW-0255">Endonuclease</keyword>
<dbReference type="Proteomes" id="UP001327560">
    <property type="component" value="Chromosome 9"/>
</dbReference>
<evidence type="ECO:0000256" key="8">
    <source>
        <dbReference type="ARBA" id="ARBA00023204"/>
    </source>
</evidence>
<keyword evidence="12" id="KW-1185">Reference proteome</keyword>
<dbReference type="GO" id="GO:0046872">
    <property type="term" value="F:metal ion binding"/>
    <property type="evidence" value="ECO:0007669"/>
    <property type="project" value="UniProtKB-KW"/>
</dbReference>
<dbReference type="FunFam" id="1.10.150.20:FF:000030">
    <property type="entry name" value="Flap endonuclease GEN-like 1"/>
    <property type="match status" value="1"/>
</dbReference>
<dbReference type="InterPro" id="IPR006084">
    <property type="entry name" value="XPG/Rad2"/>
</dbReference>
<dbReference type="GO" id="GO:0006281">
    <property type="term" value="P:DNA repair"/>
    <property type="evidence" value="ECO:0007669"/>
    <property type="project" value="UniProtKB-KW"/>
</dbReference>
<evidence type="ECO:0000256" key="7">
    <source>
        <dbReference type="ARBA" id="ARBA00022842"/>
    </source>
</evidence>
<organism evidence="11 12">
    <name type="scientific">Canna indica</name>
    <name type="common">Indian-shot</name>
    <dbReference type="NCBI Taxonomy" id="4628"/>
    <lineage>
        <taxon>Eukaryota</taxon>
        <taxon>Viridiplantae</taxon>
        <taxon>Streptophyta</taxon>
        <taxon>Embryophyta</taxon>
        <taxon>Tracheophyta</taxon>
        <taxon>Spermatophyta</taxon>
        <taxon>Magnoliopsida</taxon>
        <taxon>Liliopsida</taxon>
        <taxon>Zingiberales</taxon>
        <taxon>Cannaceae</taxon>
        <taxon>Canna</taxon>
    </lineage>
</organism>
<evidence type="ECO:0000256" key="6">
    <source>
        <dbReference type="ARBA" id="ARBA00022801"/>
    </source>
</evidence>
<dbReference type="SUPFAM" id="SSF88723">
    <property type="entry name" value="PIN domain-like"/>
    <property type="match status" value="1"/>
</dbReference>